<feature type="signal peptide" evidence="2">
    <location>
        <begin position="1"/>
        <end position="19"/>
    </location>
</feature>
<evidence type="ECO:0000313" key="4">
    <source>
        <dbReference type="Proteomes" id="UP000298663"/>
    </source>
</evidence>
<reference evidence="3 4" key="1">
    <citation type="journal article" date="2015" name="Genome Biol.">
        <title>Comparative genomics of Steinernema reveals deeply conserved gene regulatory networks.</title>
        <authorList>
            <person name="Dillman A.R."/>
            <person name="Macchietto M."/>
            <person name="Porter C.F."/>
            <person name="Rogers A."/>
            <person name="Williams B."/>
            <person name="Antoshechkin I."/>
            <person name="Lee M.M."/>
            <person name="Goodwin Z."/>
            <person name="Lu X."/>
            <person name="Lewis E.E."/>
            <person name="Goodrich-Blair H."/>
            <person name="Stock S.P."/>
            <person name="Adams B.J."/>
            <person name="Sternberg P.W."/>
            <person name="Mortazavi A."/>
        </authorList>
    </citation>
    <scope>NUCLEOTIDE SEQUENCE [LARGE SCALE GENOMIC DNA]</scope>
    <source>
        <strain evidence="3 4">ALL</strain>
    </source>
</reference>
<evidence type="ECO:0000256" key="2">
    <source>
        <dbReference type="SAM" id="SignalP"/>
    </source>
</evidence>
<dbReference type="AlphaFoldDB" id="A0A4V6A6I8"/>
<organism evidence="3 4">
    <name type="scientific">Steinernema carpocapsae</name>
    <name type="common">Entomopathogenic nematode</name>
    <dbReference type="NCBI Taxonomy" id="34508"/>
    <lineage>
        <taxon>Eukaryota</taxon>
        <taxon>Metazoa</taxon>
        <taxon>Ecdysozoa</taxon>
        <taxon>Nematoda</taxon>
        <taxon>Chromadorea</taxon>
        <taxon>Rhabditida</taxon>
        <taxon>Tylenchina</taxon>
        <taxon>Panagrolaimomorpha</taxon>
        <taxon>Strongyloidoidea</taxon>
        <taxon>Steinernematidae</taxon>
        <taxon>Steinernema</taxon>
    </lineage>
</organism>
<dbReference type="Proteomes" id="UP000298663">
    <property type="component" value="Unassembled WGS sequence"/>
</dbReference>
<feature type="region of interest" description="Disordered" evidence="1">
    <location>
        <begin position="28"/>
        <end position="49"/>
    </location>
</feature>
<protein>
    <submittedName>
        <fullName evidence="3">Uncharacterized protein</fullName>
    </submittedName>
</protein>
<sequence length="89" mass="10032">MMTSAFLVVLLLVVATVSASFDSVPNSLTYASSPNQQNPLPQWNSNHEIASHSPRIRRFSRSIRGEPKREDQIGREVAFFQHSNFMISV</sequence>
<comment type="caution">
    <text evidence="3">The sequence shown here is derived from an EMBL/GenBank/DDBJ whole genome shotgun (WGS) entry which is preliminary data.</text>
</comment>
<dbReference type="EMBL" id="AZBU02000002">
    <property type="protein sequence ID" value="TKR94575.1"/>
    <property type="molecule type" value="Genomic_DNA"/>
</dbReference>
<feature type="chain" id="PRO_5020855925" evidence="2">
    <location>
        <begin position="20"/>
        <end position="89"/>
    </location>
</feature>
<proteinExistence type="predicted"/>
<reference evidence="3 4" key="2">
    <citation type="journal article" date="2019" name="G3 (Bethesda)">
        <title>Hybrid Assembly of the Genome of the Entomopathogenic Nematode Steinernema carpocapsae Identifies the X-Chromosome.</title>
        <authorList>
            <person name="Serra L."/>
            <person name="Macchietto M."/>
            <person name="Macias-Munoz A."/>
            <person name="McGill C.J."/>
            <person name="Rodriguez I.M."/>
            <person name="Rodriguez B."/>
            <person name="Murad R."/>
            <person name="Mortazavi A."/>
        </authorList>
    </citation>
    <scope>NUCLEOTIDE SEQUENCE [LARGE SCALE GENOMIC DNA]</scope>
    <source>
        <strain evidence="3 4">ALL</strain>
    </source>
</reference>
<keyword evidence="2" id="KW-0732">Signal</keyword>
<keyword evidence="4" id="KW-1185">Reference proteome</keyword>
<gene>
    <name evidence="3" type="ORF">L596_008840</name>
</gene>
<evidence type="ECO:0000313" key="3">
    <source>
        <dbReference type="EMBL" id="TKR94575.1"/>
    </source>
</evidence>
<evidence type="ECO:0000256" key="1">
    <source>
        <dbReference type="SAM" id="MobiDB-lite"/>
    </source>
</evidence>
<accession>A0A4V6A6I8</accession>
<feature type="compositionally biased region" description="Polar residues" evidence="1">
    <location>
        <begin position="28"/>
        <end position="48"/>
    </location>
</feature>
<name>A0A4V6A6I8_STECR</name>